<keyword evidence="2" id="KW-0808">Transferase</keyword>
<evidence type="ECO:0000256" key="4">
    <source>
        <dbReference type="ARBA" id="ARBA00022777"/>
    </source>
</evidence>
<reference evidence="8" key="3">
    <citation type="journal article" date="2017" name="Nature">
        <title>Genome sequence of the progenitor of the wheat D genome Aegilops tauschii.</title>
        <authorList>
            <person name="Luo M.C."/>
            <person name="Gu Y.Q."/>
            <person name="Puiu D."/>
            <person name="Wang H."/>
            <person name="Twardziok S.O."/>
            <person name="Deal K.R."/>
            <person name="Huo N."/>
            <person name="Zhu T."/>
            <person name="Wang L."/>
            <person name="Wang Y."/>
            <person name="McGuire P.E."/>
            <person name="Liu S."/>
            <person name="Long H."/>
            <person name="Ramasamy R.K."/>
            <person name="Rodriguez J.C."/>
            <person name="Van S.L."/>
            <person name="Yuan L."/>
            <person name="Wang Z."/>
            <person name="Xia Z."/>
            <person name="Xiao L."/>
            <person name="Anderson O.D."/>
            <person name="Ouyang S."/>
            <person name="Liang Y."/>
            <person name="Zimin A.V."/>
            <person name="Pertea G."/>
            <person name="Qi P."/>
            <person name="Bennetzen J.L."/>
            <person name="Dai X."/>
            <person name="Dawson M.W."/>
            <person name="Muller H.G."/>
            <person name="Kugler K."/>
            <person name="Rivarola-Duarte L."/>
            <person name="Spannagl M."/>
            <person name="Mayer K.F.X."/>
            <person name="Lu F.H."/>
            <person name="Bevan M.W."/>
            <person name="Leroy P."/>
            <person name="Li P."/>
            <person name="You F.M."/>
            <person name="Sun Q."/>
            <person name="Liu Z."/>
            <person name="Lyons E."/>
            <person name="Wicker T."/>
            <person name="Salzberg S.L."/>
            <person name="Devos K.M."/>
            <person name="Dvorak J."/>
        </authorList>
    </citation>
    <scope>NUCLEOTIDE SEQUENCE [LARGE SCALE GENOMIC DNA]</scope>
    <source>
        <strain evidence="8">cv. AL8/78</strain>
    </source>
</reference>
<dbReference type="InterPro" id="IPR000719">
    <property type="entry name" value="Prot_kinase_dom"/>
</dbReference>
<protein>
    <recommendedName>
        <fullName evidence="7">Protein kinase domain-containing protein</fullName>
    </recommendedName>
</protein>
<evidence type="ECO:0000313" key="8">
    <source>
        <dbReference type="EnsemblPlants" id="AET2Gv20783200.5"/>
    </source>
</evidence>
<dbReference type="PANTHER" id="PTHR47983">
    <property type="entry name" value="PTO-INTERACTING PROTEIN 1-LIKE"/>
    <property type="match status" value="1"/>
</dbReference>
<dbReference type="InterPro" id="IPR011009">
    <property type="entry name" value="Kinase-like_dom_sf"/>
</dbReference>
<dbReference type="STRING" id="200361.A0A453C9Z6"/>
<evidence type="ECO:0000256" key="5">
    <source>
        <dbReference type="ARBA" id="ARBA00022840"/>
    </source>
</evidence>
<organism evidence="8 9">
    <name type="scientific">Aegilops tauschii subsp. strangulata</name>
    <name type="common">Goatgrass</name>
    <dbReference type="NCBI Taxonomy" id="200361"/>
    <lineage>
        <taxon>Eukaryota</taxon>
        <taxon>Viridiplantae</taxon>
        <taxon>Streptophyta</taxon>
        <taxon>Embryophyta</taxon>
        <taxon>Tracheophyta</taxon>
        <taxon>Spermatophyta</taxon>
        <taxon>Magnoliopsida</taxon>
        <taxon>Liliopsida</taxon>
        <taxon>Poales</taxon>
        <taxon>Poaceae</taxon>
        <taxon>BOP clade</taxon>
        <taxon>Pooideae</taxon>
        <taxon>Triticodae</taxon>
        <taxon>Triticeae</taxon>
        <taxon>Triticinae</taxon>
        <taxon>Aegilops</taxon>
    </lineage>
</organism>
<evidence type="ECO:0000313" key="9">
    <source>
        <dbReference type="Proteomes" id="UP000015105"/>
    </source>
</evidence>
<keyword evidence="3" id="KW-0547">Nucleotide-binding</keyword>
<dbReference type="Gene3D" id="1.10.510.10">
    <property type="entry name" value="Transferase(Phosphotransferase) domain 1"/>
    <property type="match status" value="1"/>
</dbReference>
<evidence type="ECO:0000256" key="2">
    <source>
        <dbReference type="ARBA" id="ARBA00022679"/>
    </source>
</evidence>
<dbReference type="Proteomes" id="UP000015105">
    <property type="component" value="Chromosome 2D"/>
</dbReference>
<feature type="compositionally biased region" description="Basic residues" evidence="6">
    <location>
        <begin position="135"/>
        <end position="162"/>
    </location>
</feature>
<feature type="compositionally biased region" description="Basic and acidic residues" evidence="6">
    <location>
        <begin position="93"/>
        <end position="103"/>
    </location>
</feature>
<feature type="domain" description="Protein kinase" evidence="7">
    <location>
        <begin position="70"/>
        <end position="367"/>
    </location>
</feature>
<dbReference type="PANTHER" id="PTHR47983:SF32">
    <property type="entry name" value="PROTEIN KINASE DOMAIN-CONTAINING PROTEIN"/>
    <property type="match status" value="1"/>
</dbReference>
<dbReference type="AlphaFoldDB" id="A0A453C9Z6"/>
<dbReference type="InterPro" id="IPR001245">
    <property type="entry name" value="Ser-Thr/Tyr_kinase_cat_dom"/>
</dbReference>
<feature type="compositionally biased region" description="Basic and acidic residues" evidence="6">
    <location>
        <begin position="1"/>
        <end position="10"/>
    </location>
</feature>
<dbReference type="PROSITE" id="PS00109">
    <property type="entry name" value="PROTEIN_KINASE_TYR"/>
    <property type="match status" value="1"/>
</dbReference>
<sequence length="374" mass="41497">EVVGERQEPVRRRRQPRLPVLRREEGPRGSLLLPHGAREAETIARRRSGGGGGAGRHRGAGGGAPGGERANRLLRQGEADRGGVVRQGVQGDAAEREARRGEEAGEDVQARLQRRLPPAAGRGVQAAARELRPPARLHHKRRPPRARLRVRHHGHPPRRPARYARTTWPREGVGAREEVEERPVLSWAHRVQIALDAARGLEYLHEKASPPVVHKDVRSTNVLLFDGMRAKIADYNMFSQAADMARLNRSTHTLGSFGYQAPEYAMSGQMTDKSDVYSFGIVLLELLTGRKPLDRTLPQGQRSLVNWASPLLTEDRAQECIDPRLGDKYPATGALKLGRIAVQCLQYDPTYRPSMGTIARVINYAVVRDQQGVV</sequence>
<feature type="compositionally biased region" description="Basic and acidic residues" evidence="6">
    <location>
        <begin position="69"/>
        <end position="83"/>
    </location>
</feature>
<dbReference type="InterPro" id="IPR052101">
    <property type="entry name" value="Plant_StressResp_Kinase"/>
</dbReference>
<keyword evidence="9" id="KW-1185">Reference proteome</keyword>
<dbReference type="Gramene" id="AET2Gv20783200.5">
    <property type="protein sequence ID" value="AET2Gv20783200.5"/>
    <property type="gene ID" value="AET2Gv20783200"/>
</dbReference>
<name>A0A453C9Z6_AEGTS</name>
<keyword evidence="5" id="KW-0067">ATP-binding</keyword>
<keyword evidence="4" id="KW-0418">Kinase</keyword>
<evidence type="ECO:0000256" key="3">
    <source>
        <dbReference type="ARBA" id="ARBA00022741"/>
    </source>
</evidence>
<reference evidence="9" key="2">
    <citation type="journal article" date="2017" name="Nat. Plants">
        <title>The Aegilops tauschii genome reveals multiple impacts of transposons.</title>
        <authorList>
            <person name="Zhao G."/>
            <person name="Zou C."/>
            <person name="Li K."/>
            <person name="Wang K."/>
            <person name="Li T."/>
            <person name="Gao L."/>
            <person name="Zhang X."/>
            <person name="Wang H."/>
            <person name="Yang Z."/>
            <person name="Liu X."/>
            <person name="Jiang W."/>
            <person name="Mao L."/>
            <person name="Kong X."/>
            <person name="Jiao Y."/>
            <person name="Jia J."/>
        </authorList>
    </citation>
    <scope>NUCLEOTIDE SEQUENCE [LARGE SCALE GENOMIC DNA]</scope>
    <source>
        <strain evidence="9">cv. AL8/78</strain>
    </source>
</reference>
<feature type="region of interest" description="Disordered" evidence="6">
    <location>
        <begin position="1"/>
        <end position="162"/>
    </location>
</feature>
<evidence type="ECO:0000259" key="7">
    <source>
        <dbReference type="PROSITE" id="PS50011"/>
    </source>
</evidence>
<accession>A0A453C9Z6</accession>
<dbReference type="Pfam" id="PF07714">
    <property type="entry name" value="PK_Tyr_Ser-Thr"/>
    <property type="match status" value="1"/>
</dbReference>
<evidence type="ECO:0000256" key="6">
    <source>
        <dbReference type="SAM" id="MobiDB-lite"/>
    </source>
</evidence>
<dbReference type="EnsemblPlants" id="AET2Gv20783200.5">
    <property type="protein sequence ID" value="AET2Gv20783200.5"/>
    <property type="gene ID" value="AET2Gv20783200"/>
</dbReference>
<reference evidence="8" key="5">
    <citation type="journal article" date="2021" name="G3 (Bethesda)">
        <title>Aegilops tauschii genome assembly Aet v5.0 features greater sequence contiguity and improved annotation.</title>
        <authorList>
            <person name="Wang L."/>
            <person name="Zhu T."/>
            <person name="Rodriguez J.C."/>
            <person name="Deal K.R."/>
            <person name="Dubcovsky J."/>
            <person name="McGuire P.E."/>
            <person name="Lux T."/>
            <person name="Spannagl M."/>
            <person name="Mayer K.F.X."/>
            <person name="Baldrich P."/>
            <person name="Meyers B.C."/>
            <person name="Huo N."/>
            <person name="Gu Y.Q."/>
            <person name="Zhou H."/>
            <person name="Devos K.M."/>
            <person name="Bennetzen J.L."/>
            <person name="Unver T."/>
            <person name="Budak H."/>
            <person name="Gulick P.J."/>
            <person name="Galiba G."/>
            <person name="Kalapos B."/>
            <person name="Nelson D.R."/>
            <person name="Li P."/>
            <person name="You F.M."/>
            <person name="Luo M.C."/>
            <person name="Dvorak J."/>
        </authorList>
    </citation>
    <scope>NUCLEOTIDE SEQUENCE [LARGE SCALE GENOMIC DNA]</scope>
    <source>
        <strain evidence="8">cv. AL8/78</strain>
    </source>
</reference>
<reference evidence="9" key="1">
    <citation type="journal article" date="2014" name="Science">
        <title>Ancient hybridizations among the ancestral genomes of bread wheat.</title>
        <authorList>
            <consortium name="International Wheat Genome Sequencing Consortium,"/>
            <person name="Marcussen T."/>
            <person name="Sandve S.R."/>
            <person name="Heier L."/>
            <person name="Spannagl M."/>
            <person name="Pfeifer M."/>
            <person name="Jakobsen K.S."/>
            <person name="Wulff B.B."/>
            <person name="Steuernagel B."/>
            <person name="Mayer K.F."/>
            <person name="Olsen O.A."/>
        </authorList>
    </citation>
    <scope>NUCLEOTIDE SEQUENCE [LARGE SCALE GENOMIC DNA]</scope>
    <source>
        <strain evidence="9">cv. AL8/78</strain>
    </source>
</reference>
<proteinExistence type="predicted"/>
<reference evidence="8" key="4">
    <citation type="submission" date="2019-03" db="UniProtKB">
        <authorList>
            <consortium name="EnsemblPlants"/>
        </authorList>
    </citation>
    <scope>IDENTIFICATION</scope>
</reference>
<keyword evidence="1" id="KW-0597">Phosphoprotein</keyword>
<dbReference type="InterPro" id="IPR008266">
    <property type="entry name" value="Tyr_kinase_AS"/>
</dbReference>
<dbReference type="GO" id="GO:0004672">
    <property type="term" value="F:protein kinase activity"/>
    <property type="evidence" value="ECO:0007669"/>
    <property type="project" value="InterPro"/>
</dbReference>
<dbReference type="GO" id="GO:0005524">
    <property type="term" value="F:ATP binding"/>
    <property type="evidence" value="ECO:0007669"/>
    <property type="project" value="UniProtKB-KW"/>
</dbReference>
<feature type="compositionally biased region" description="Gly residues" evidence="6">
    <location>
        <begin position="49"/>
        <end position="66"/>
    </location>
</feature>
<dbReference type="PROSITE" id="PS50011">
    <property type="entry name" value="PROTEIN_KINASE_DOM"/>
    <property type="match status" value="1"/>
</dbReference>
<dbReference type="FunFam" id="1.10.510.10:FF:000095">
    <property type="entry name" value="protein STRUBBELIG-RECEPTOR FAMILY 8"/>
    <property type="match status" value="1"/>
</dbReference>
<dbReference type="SUPFAM" id="SSF56112">
    <property type="entry name" value="Protein kinase-like (PK-like)"/>
    <property type="match status" value="1"/>
</dbReference>
<evidence type="ECO:0000256" key="1">
    <source>
        <dbReference type="ARBA" id="ARBA00022553"/>
    </source>
</evidence>